<reference evidence="2 3" key="1">
    <citation type="journal article" date="2011" name="Stand. Genomic Sci.">
        <title>Non-contiguous finished genome sequence and contextual data of the filamentous soil bacterium Ktedonobacter racemifer type strain (SOSP1-21).</title>
        <authorList>
            <person name="Chang Y.J."/>
            <person name="Land M."/>
            <person name="Hauser L."/>
            <person name="Chertkov O."/>
            <person name="Del Rio T.G."/>
            <person name="Nolan M."/>
            <person name="Copeland A."/>
            <person name="Tice H."/>
            <person name="Cheng J.F."/>
            <person name="Lucas S."/>
            <person name="Han C."/>
            <person name="Goodwin L."/>
            <person name="Pitluck S."/>
            <person name="Ivanova N."/>
            <person name="Ovchinikova G."/>
            <person name="Pati A."/>
            <person name="Chen A."/>
            <person name="Palaniappan K."/>
            <person name="Mavromatis K."/>
            <person name="Liolios K."/>
            <person name="Brettin T."/>
            <person name="Fiebig A."/>
            <person name="Rohde M."/>
            <person name="Abt B."/>
            <person name="Goker M."/>
            <person name="Detter J.C."/>
            <person name="Woyke T."/>
            <person name="Bristow J."/>
            <person name="Eisen J.A."/>
            <person name="Markowitz V."/>
            <person name="Hugenholtz P."/>
            <person name="Kyrpides N.C."/>
            <person name="Klenk H.P."/>
            <person name="Lapidus A."/>
        </authorList>
    </citation>
    <scope>NUCLEOTIDE SEQUENCE [LARGE SCALE GENOMIC DNA]</scope>
    <source>
        <strain evidence="3">DSM 44963</strain>
    </source>
</reference>
<keyword evidence="3" id="KW-1185">Reference proteome</keyword>
<dbReference type="Proteomes" id="UP000004508">
    <property type="component" value="Unassembled WGS sequence"/>
</dbReference>
<dbReference type="InParanoid" id="D6U1F7"/>
<dbReference type="InterPro" id="IPR057727">
    <property type="entry name" value="WCX_dom"/>
</dbReference>
<evidence type="ECO:0000313" key="3">
    <source>
        <dbReference type="Proteomes" id="UP000004508"/>
    </source>
</evidence>
<evidence type="ECO:0000313" key="2">
    <source>
        <dbReference type="EMBL" id="EFH82601.1"/>
    </source>
</evidence>
<comment type="caution">
    <text evidence="2">The sequence shown here is derived from an EMBL/GenBank/DDBJ whole genome shotgun (WGS) entry which is preliminary data.</text>
</comment>
<gene>
    <name evidence="2" type="ORF">Krac_3428</name>
</gene>
<dbReference type="AlphaFoldDB" id="D6U1F7"/>
<dbReference type="EMBL" id="ADVG01000004">
    <property type="protein sequence ID" value="EFH82601.1"/>
    <property type="molecule type" value="Genomic_DNA"/>
</dbReference>
<evidence type="ECO:0000259" key="1">
    <source>
        <dbReference type="Pfam" id="PF25583"/>
    </source>
</evidence>
<dbReference type="Pfam" id="PF25583">
    <property type="entry name" value="WCX"/>
    <property type="match status" value="1"/>
</dbReference>
<proteinExistence type="predicted"/>
<dbReference type="STRING" id="485913.Krac_3428"/>
<organism evidence="2 3">
    <name type="scientific">Ktedonobacter racemifer DSM 44963</name>
    <dbReference type="NCBI Taxonomy" id="485913"/>
    <lineage>
        <taxon>Bacteria</taxon>
        <taxon>Bacillati</taxon>
        <taxon>Chloroflexota</taxon>
        <taxon>Ktedonobacteria</taxon>
        <taxon>Ktedonobacterales</taxon>
        <taxon>Ktedonobacteraceae</taxon>
        <taxon>Ktedonobacter</taxon>
    </lineage>
</organism>
<dbReference type="OrthoDB" id="9921281at2"/>
<dbReference type="RefSeq" id="WP_007920846.1">
    <property type="nucleotide sequence ID" value="NZ_ADVG01000004.1"/>
</dbReference>
<feature type="domain" description="WCX" evidence="1">
    <location>
        <begin position="17"/>
        <end position="66"/>
    </location>
</feature>
<protein>
    <recommendedName>
        <fullName evidence="1">WCX domain-containing protein</fullName>
    </recommendedName>
</protein>
<name>D6U1F7_KTERA</name>
<sequence>MKRLNWRAFLSNLALDNDGNGIIQQHIPLKELDFYARQFLPLGSDAIITSPPELIEAIKQEARTILACYE</sequence>
<accession>D6U1F7</accession>